<keyword evidence="1" id="KW-0433">Leucine-rich repeat</keyword>
<feature type="domain" description="LRRCT" evidence="4">
    <location>
        <begin position="239"/>
        <end position="287"/>
    </location>
</feature>
<dbReference type="Pfam" id="PF01463">
    <property type="entry name" value="LRRCT"/>
    <property type="match status" value="2"/>
</dbReference>
<dbReference type="STRING" id="76193.A0A0N1IQX4"/>
<evidence type="ECO:0000313" key="5">
    <source>
        <dbReference type="EMBL" id="KPJ21600.1"/>
    </source>
</evidence>
<proteinExistence type="predicted"/>
<dbReference type="InterPro" id="IPR032675">
    <property type="entry name" value="LRR_dom_sf"/>
</dbReference>
<protein>
    <submittedName>
        <fullName evidence="5">Protein slit</fullName>
    </submittedName>
</protein>
<comment type="caution">
    <text evidence="5">The sequence shown here is derived from an EMBL/GenBank/DDBJ whole genome shotgun (WGS) entry which is preliminary data.</text>
</comment>
<accession>A0A0N1IQX4</accession>
<dbReference type="InterPro" id="IPR001611">
    <property type="entry name" value="Leu-rich_rpt"/>
</dbReference>
<evidence type="ECO:0000259" key="4">
    <source>
        <dbReference type="SMART" id="SM00082"/>
    </source>
</evidence>
<dbReference type="EMBL" id="LADJ01059812">
    <property type="protein sequence ID" value="KPJ21600.1"/>
    <property type="molecule type" value="Genomic_DNA"/>
</dbReference>
<name>A0A0N1IQX4_PAPMA</name>
<dbReference type="Pfam" id="PF13855">
    <property type="entry name" value="LRR_8"/>
    <property type="match status" value="3"/>
</dbReference>
<evidence type="ECO:0000256" key="3">
    <source>
        <dbReference type="ARBA" id="ARBA00022737"/>
    </source>
</evidence>
<organism evidence="5 6">
    <name type="scientific">Papilio machaon</name>
    <name type="common">Old World swallowtail butterfly</name>
    <dbReference type="NCBI Taxonomy" id="76193"/>
    <lineage>
        <taxon>Eukaryota</taxon>
        <taxon>Metazoa</taxon>
        <taxon>Ecdysozoa</taxon>
        <taxon>Arthropoda</taxon>
        <taxon>Hexapoda</taxon>
        <taxon>Insecta</taxon>
        <taxon>Pterygota</taxon>
        <taxon>Neoptera</taxon>
        <taxon>Endopterygota</taxon>
        <taxon>Lepidoptera</taxon>
        <taxon>Glossata</taxon>
        <taxon>Ditrysia</taxon>
        <taxon>Papilionoidea</taxon>
        <taxon>Papilionidae</taxon>
        <taxon>Papilioninae</taxon>
        <taxon>Papilio</taxon>
    </lineage>
</organism>
<sequence length="358" mass="39280">MCTSRRLEQNEITEVGAGAFVAIKVVARIDLSNNKIVKIAADAFNGLTRLTSLHLGRNPFTCDCSLRWLAAYLRKNPIETSGAKCDSPKRLARKRIDALRDENFKCKPGEETEGDRGSCGATGACPAACACEWDARGVRVACARAGQNDVPRDLPMATHALLMSDNNLRQIKSDGLFGRLPDLNKLDFRNNGITEIEDNAFDGAANMQELLLDGNHLATVTDKMFFGLHSLVTFTLSGNPIHCSCHVGWLAGWLRTRRLAPGAACASPANLRGANIPHLELTDFKCTGKYLESNEITSLEPEQIRHLTQLTRLDLSNNKIDVLHNNTFDGLTKLSTLIVSYNRLRCVQVSLSQGYPKG</sequence>
<dbReference type="InParanoid" id="A0A0N1IQX4"/>
<dbReference type="AlphaFoldDB" id="A0A0N1IQX4"/>
<dbReference type="Gene3D" id="3.80.10.10">
    <property type="entry name" value="Ribonuclease Inhibitor"/>
    <property type="match status" value="3"/>
</dbReference>
<dbReference type="FunFam" id="3.80.10.10:FF:001360">
    <property type="entry name" value="Uncharacterized protein"/>
    <property type="match status" value="1"/>
</dbReference>
<evidence type="ECO:0000256" key="2">
    <source>
        <dbReference type="ARBA" id="ARBA00022729"/>
    </source>
</evidence>
<dbReference type="SUPFAM" id="SSF52058">
    <property type="entry name" value="L domain-like"/>
    <property type="match status" value="2"/>
</dbReference>
<dbReference type="InterPro" id="IPR050541">
    <property type="entry name" value="LRR_TM_domain-containing"/>
</dbReference>
<dbReference type="SMART" id="SM00369">
    <property type="entry name" value="LRR_TYP"/>
    <property type="match status" value="5"/>
</dbReference>
<reference evidence="5 6" key="1">
    <citation type="journal article" date="2015" name="Nat. Commun.">
        <title>Outbred genome sequencing and CRISPR/Cas9 gene editing in butterflies.</title>
        <authorList>
            <person name="Li X."/>
            <person name="Fan D."/>
            <person name="Zhang W."/>
            <person name="Liu G."/>
            <person name="Zhang L."/>
            <person name="Zhao L."/>
            <person name="Fang X."/>
            <person name="Chen L."/>
            <person name="Dong Y."/>
            <person name="Chen Y."/>
            <person name="Ding Y."/>
            <person name="Zhao R."/>
            <person name="Feng M."/>
            <person name="Zhu Y."/>
            <person name="Feng Y."/>
            <person name="Jiang X."/>
            <person name="Zhu D."/>
            <person name="Xiang H."/>
            <person name="Feng X."/>
            <person name="Li S."/>
            <person name="Wang J."/>
            <person name="Zhang G."/>
            <person name="Kronforst M.R."/>
            <person name="Wang W."/>
        </authorList>
    </citation>
    <scope>NUCLEOTIDE SEQUENCE [LARGE SCALE GENOMIC DNA]</scope>
    <source>
        <strain evidence="5">Ya'a_city_454_Pm</strain>
        <tissue evidence="5">Whole body</tissue>
    </source>
</reference>
<evidence type="ECO:0000256" key="1">
    <source>
        <dbReference type="ARBA" id="ARBA00022614"/>
    </source>
</evidence>
<dbReference type="PANTHER" id="PTHR24369:SF210">
    <property type="entry name" value="CHAOPTIN-RELATED"/>
    <property type="match status" value="1"/>
</dbReference>
<dbReference type="GO" id="GO:0005886">
    <property type="term" value="C:plasma membrane"/>
    <property type="evidence" value="ECO:0007669"/>
    <property type="project" value="TreeGrafter"/>
</dbReference>
<dbReference type="InterPro" id="IPR000483">
    <property type="entry name" value="Cys-rich_flank_reg_C"/>
</dbReference>
<gene>
    <name evidence="5" type="ORF">RR48_00757</name>
</gene>
<dbReference type="InterPro" id="IPR003591">
    <property type="entry name" value="Leu-rich_rpt_typical-subtyp"/>
</dbReference>
<dbReference type="Proteomes" id="UP000053240">
    <property type="component" value="Unassembled WGS sequence"/>
</dbReference>
<keyword evidence="3" id="KW-0677">Repeat</keyword>
<keyword evidence="2" id="KW-0732">Signal</keyword>
<evidence type="ECO:0000313" key="6">
    <source>
        <dbReference type="Proteomes" id="UP000053240"/>
    </source>
</evidence>
<dbReference type="SMART" id="SM00082">
    <property type="entry name" value="LRRCT"/>
    <property type="match status" value="2"/>
</dbReference>
<keyword evidence="6" id="KW-1185">Reference proteome</keyword>
<dbReference type="PANTHER" id="PTHR24369">
    <property type="entry name" value="ANTIGEN BSP, PUTATIVE-RELATED"/>
    <property type="match status" value="1"/>
</dbReference>
<dbReference type="PROSITE" id="PS51450">
    <property type="entry name" value="LRR"/>
    <property type="match status" value="1"/>
</dbReference>
<feature type="domain" description="LRRCT" evidence="4">
    <location>
        <begin position="58"/>
        <end position="107"/>
    </location>
</feature>